<feature type="region of interest" description="Disordered" evidence="1">
    <location>
        <begin position="51"/>
        <end position="144"/>
    </location>
</feature>
<dbReference type="Proteomes" id="UP000298652">
    <property type="component" value="Chromosome 5"/>
</dbReference>
<protein>
    <submittedName>
        <fullName evidence="2">Uncharacterized protein</fullName>
    </submittedName>
</protein>
<accession>A0A4V6D6P0</accession>
<name>A0A4V6D6P0_SETVI</name>
<evidence type="ECO:0000313" key="3">
    <source>
        <dbReference type="Proteomes" id="UP000298652"/>
    </source>
</evidence>
<feature type="compositionally biased region" description="Basic residues" evidence="1">
    <location>
        <begin position="126"/>
        <end position="144"/>
    </location>
</feature>
<proteinExistence type="predicted"/>
<gene>
    <name evidence="2" type="ORF">SEVIR_5G216725v2</name>
</gene>
<evidence type="ECO:0000313" key="2">
    <source>
        <dbReference type="EMBL" id="TKW15136.1"/>
    </source>
</evidence>
<dbReference type="AlphaFoldDB" id="A0A4V6D6P0"/>
<feature type="compositionally biased region" description="Low complexity" evidence="1">
    <location>
        <begin position="81"/>
        <end position="106"/>
    </location>
</feature>
<dbReference type="Gramene" id="TKW15136">
    <property type="protein sequence ID" value="TKW15136"/>
    <property type="gene ID" value="SEVIR_5G216725v2"/>
</dbReference>
<organism evidence="2 3">
    <name type="scientific">Setaria viridis</name>
    <name type="common">Green bristlegrass</name>
    <name type="synonym">Setaria italica subsp. viridis</name>
    <dbReference type="NCBI Taxonomy" id="4556"/>
    <lineage>
        <taxon>Eukaryota</taxon>
        <taxon>Viridiplantae</taxon>
        <taxon>Streptophyta</taxon>
        <taxon>Embryophyta</taxon>
        <taxon>Tracheophyta</taxon>
        <taxon>Spermatophyta</taxon>
        <taxon>Magnoliopsida</taxon>
        <taxon>Liliopsida</taxon>
        <taxon>Poales</taxon>
        <taxon>Poaceae</taxon>
        <taxon>PACMAD clade</taxon>
        <taxon>Panicoideae</taxon>
        <taxon>Panicodae</taxon>
        <taxon>Paniceae</taxon>
        <taxon>Cenchrinae</taxon>
        <taxon>Setaria</taxon>
    </lineage>
</organism>
<dbReference type="EMBL" id="CM016556">
    <property type="protein sequence ID" value="TKW15136.1"/>
    <property type="molecule type" value="Genomic_DNA"/>
</dbReference>
<evidence type="ECO:0000256" key="1">
    <source>
        <dbReference type="SAM" id="MobiDB-lite"/>
    </source>
</evidence>
<keyword evidence="3" id="KW-1185">Reference proteome</keyword>
<reference evidence="2" key="1">
    <citation type="submission" date="2019-03" db="EMBL/GenBank/DDBJ databases">
        <title>WGS assembly of Setaria viridis.</title>
        <authorList>
            <person name="Huang P."/>
            <person name="Jenkins J."/>
            <person name="Grimwood J."/>
            <person name="Barry K."/>
            <person name="Healey A."/>
            <person name="Mamidi S."/>
            <person name="Sreedasyam A."/>
            <person name="Shu S."/>
            <person name="Feldman M."/>
            <person name="Wu J."/>
            <person name="Yu Y."/>
            <person name="Chen C."/>
            <person name="Johnson J."/>
            <person name="Rokhsar D."/>
            <person name="Baxter I."/>
            <person name="Schmutz J."/>
            <person name="Brutnell T."/>
            <person name="Kellogg E."/>
        </authorList>
    </citation>
    <scope>NUCLEOTIDE SEQUENCE [LARGE SCALE GENOMIC DNA]</scope>
</reference>
<sequence length="144" mass="16352">MAIAGRRLSGYKYMRTPLPPSIVTYTERAVHLDRFSSQQAHPPYLTLYRSRSTSRDHQAPHHQPLHRLGTYTHDEFPGGEAHPAGVPAARHAAAPLPLPRRNAGGRSLRRRRRQLENGSKGDRPRGRLRPHAPRALRHLHRALN</sequence>